<dbReference type="AlphaFoldDB" id="A8XAP9"/>
<dbReference type="SUPFAM" id="SSF49599">
    <property type="entry name" value="TRAF domain-like"/>
    <property type="match status" value="2"/>
</dbReference>
<dbReference type="GeneID" id="8573997"/>
<evidence type="ECO:0000313" key="3">
    <source>
        <dbReference type="EMBL" id="CAP29714.1"/>
    </source>
</evidence>
<evidence type="ECO:0000313" key="4">
    <source>
        <dbReference type="Proteomes" id="UP000008549"/>
    </source>
</evidence>
<proteinExistence type="predicted"/>
<feature type="domain" description="MATH" evidence="2">
    <location>
        <begin position="54"/>
        <end position="181"/>
    </location>
</feature>
<feature type="domain" description="MATH" evidence="2">
    <location>
        <begin position="326"/>
        <end position="447"/>
    </location>
</feature>
<gene>
    <name evidence="5" type="primary">bath-45.1</name>
    <name evidence="3 5" type="ORF">CBG10279</name>
    <name evidence="3" type="ORF">CBG_10279</name>
</gene>
<sequence length="668" mass="78469">MASIQLSALYRIIPTCQHKLLPETIALQRVHGIQSSKFPSPTPLHQQVFDNQASTSSQMTEKEFTLKHIFTDVEKFQQNHYLCSPREDHFGIGWKINIEKRNEHLGIFLHTNVTGNQEIHINFILRIFSKNREKNHSNSGSDLFKNNGYDWDNWGKDKFIEWRTLEDEYLDDGKLEVEVHVKINKMVGFPREELRSFGEDMKQFSDVTLKVKERKFYISKLYLSSHSPYFATLFLGRFQESEKSEIELKDVNPQDFQYYLEVLHLENGIDDDTVQGILSVAYLFDTPKIVKKCEEFLVKESKKGLKEKLEMAGSYRLEELKMTEREFTLKHIFTDVEKIEQYQSLFSPEKENFGVKWKIRIQKWNEHLVMYLYTNVTGNQEIHTNCILRIFSKNREKNHSKSSSNPRNHFHGGLHGWLHWGWEKFIEWRTLEDEYLDGGKLEVEVHVKINKMVGFPEETNEFPRKDLRSFGEDMKQFSDVTLKVKERKFYISKLYLSSHSPYFATLFLGRFQESEKSEIELKDVNPQDFQYYLEVLHLENAIDDDTVQGILSVADMFDTPKIVKKCEEFLVKESKKGLKRKLELAGNYRMEGLKIFNFGLLESYVNFYNATLTCPDFFKCLGYFGPRHANHVPPGMSIPHCGTSNVECDPLPMQRCLCKRDGCLIRSI</sequence>
<feature type="domain" description="BTB" evidence="1">
    <location>
        <begin position="205"/>
        <end position="264"/>
    </location>
</feature>
<dbReference type="SMART" id="SM00225">
    <property type="entry name" value="BTB"/>
    <property type="match status" value="2"/>
</dbReference>
<dbReference type="InterPro" id="IPR000210">
    <property type="entry name" value="BTB/POZ_dom"/>
</dbReference>
<evidence type="ECO:0000259" key="2">
    <source>
        <dbReference type="PROSITE" id="PS50144"/>
    </source>
</evidence>
<dbReference type="CDD" id="cd18186">
    <property type="entry name" value="BTB_POZ_ZBTB_KLHL-like"/>
    <property type="match status" value="2"/>
</dbReference>
<name>A8XAP9_CAEBR</name>
<keyword evidence="4" id="KW-1185">Reference proteome</keyword>
<dbReference type="eggNOG" id="ENOG502TJHU">
    <property type="taxonomic scope" value="Eukaryota"/>
</dbReference>
<dbReference type="CTD" id="8573997"/>
<dbReference type="PANTHER" id="PTHR22743:SF165">
    <property type="entry name" value="BTB AND MATH DOMAIN CONTAINING-RELATED"/>
    <property type="match status" value="1"/>
</dbReference>
<dbReference type="Pfam" id="PF00651">
    <property type="entry name" value="BTB"/>
    <property type="match status" value="2"/>
</dbReference>
<dbReference type="PROSITE" id="PS50144">
    <property type="entry name" value="MATH"/>
    <property type="match status" value="2"/>
</dbReference>
<dbReference type="FunCoup" id="A8XAP9">
    <property type="interactions" value="14"/>
</dbReference>
<dbReference type="CDD" id="cd00121">
    <property type="entry name" value="MATH"/>
    <property type="match status" value="2"/>
</dbReference>
<dbReference type="InterPro" id="IPR052664">
    <property type="entry name" value="BTB-MATH_domain_protein"/>
</dbReference>
<dbReference type="KEGG" id="cbr:CBG_10279"/>
<dbReference type="SUPFAM" id="SSF54695">
    <property type="entry name" value="POZ domain"/>
    <property type="match status" value="2"/>
</dbReference>
<dbReference type="InParanoid" id="A8XAP9"/>
<dbReference type="InterPro" id="IPR002083">
    <property type="entry name" value="MATH/TRAF_dom"/>
</dbReference>
<dbReference type="InterPro" id="IPR008974">
    <property type="entry name" value="TRAF-like"/>
</dbReference>
<dbReference type="PROSITE" id="PS50097">
    <property type="entry name" value="BTB"/>
    <property type="match status" value="2"/>
</dbReference>
<reference evidence="3 4" key="1">
    <citation type="journal article" date="2003" name="PLoS Biol.">
        <title>The genome sequence of Caenorhabditis briggsae: a platform for comparative genomics.</title>
        <authorList>
            <person name="Stein L.D."/>
            <person name="Bao Z."/>
            <person name="Blasiar D."/>
            <person name="Blumenthal T."/>
            <person name="Brent M.R."/>
            <person name="Chen N."/>
            <person name="Chinwalla A."/>
            <person name="Clarke L."/>
            <person name="Clee C."/>
            <person name="Coghlan A."/>
            <person name="Coulson A."/>
            <person name="D'Eustachio P."/>
            <person name="Fitch D.H."/>
            <person name="Fulton L.A."/>
            <person name="Fulton R.E."/>
            <person name="Griffiths-Jones S."/>
            <person name="Harris T.W."/>
            <person name="Hillier L.W."/>
            <person name="Kamath R."/>
            <person name="Kuwabara P.E."/>
            <person name="Mardis E.R."/>
            <person name="Marra M.A."/>
            <person name="Miner T.L."/>
            <person name="Minx P."/>
            <person name="Mullikin J.C."/>
            <person name="Plumb R.W."/>
            <person name="Rogers J."/>
            <person name="Schein J.E."/>
            <person name="Sohrmann M."/>
            <person name="Spieth J."/>
            <person name="Stajich J.E."/>
            <person name="Wei C."/>
            <person name="Willey D."/>
            <person name="Wilson R.K."/>
            <person name="Durbin R."/>
            <person name="Waterston R.H."/>
        </authorList>
    </citation>
    <scope>NUCLEOTIDE SEQUENCE [LARGE SCALE GENOMIC DNA]</scope>
    <source>
        <strain evidence="3 4">AF16</strain>
    </source>
</reference>
<organism evidence="3 4">
    <name type="scientific">Caenorhabditis briggsae</name>
    <dbReference type="NCBI Taxonomy" id="6238"/>
    <lineage>
        <taxon>Eukaryota</taxon>
        <taxon>Metazoa</taxon>
        <taxon>Ecdysozoa</taxon>
        <taxon>Nematoda</taxon>
        <taxon>Chromadorea</taxon>
        <taxon>Rhabditida</taxon>
        <taxon>Rhabditina</taxon>
        <taxon>Rhabditomorpha</taxon>
        <taxon>Rhabditoidea</taxon>
        <taxon>Rhabditidae</taxon>
        <taxon>Peloderinae</taxon>
        <taxon>Caenorhabditis</taxon>
    </lineage>
</organism>
<dbReference type="Pfam" id="PF00917">
    <property type="entry name" value="MATH"/>
    <property type="match status" value="2"/>
</dbReference>
<dbReference type="WormBase" id="CBG10279">
    <property type="protein sequence ID" value="CBP47649"/>
    <property type="gene ID" value="WBGene00031696"/>
    <property type="gene designation" value="Cbr-bath-45.1"/>
</dbReference>
<dbReference type="RefSeq" id="XP_002631998.1">
    <property type="nucleotide sequence ID" value="XM_002631952.1"/>
</dbReference>
<dbReference type="OMA" id="IAIKRCE"/>
<dbReference type="Gene3D" id="3.30.710.10">
    <property type="entry name" value="Potassium Channel Kv1.1, Chain A"/>
    <property type="match status" value="2"/>
</dbReference>
<dbReference type="Proteomes" id="UP000008549">
    <property type="component" value="Unassembled WGS sequence"/>
</dbReference>
<dbReference type="PANTHER" id="PTHR22743">
    <property type="entry name" value="MEPRIN/TRAF-LIKE MATH FAMILY-C.ELEGANS"/>
    <property type="match status" value="1"/>
</dbReference>
<protein>
    <submittedName>
        <fullName evidence="3">Protein CBG10279</fullName>
    </submittedName>
</protein>
<feature type="domain" description="BTB" evidence="1">
    <location>
        <begin position="478"/>
        <end position="537"/>
    </location>
</feature>
<dbReference type="EMBL" id="HE600905">
    <property type="protein sequence ID" value="CAP29714.1"/>
    <property type="molecule type" value="Genomic_DNA"/>
</dbReference>
<accession>A8XAP9</accession>
<reference evidence="3 4" key="2">
    <citation type="journal article" date="2011" name="PLoS Genet.">
        <title>Caenorhabditis briggsae recombinant inbred line genotypes reveal inter-strain incompatibility and the evolution of recombination.</title>
        <authorList>
            <person name="Ross J.A."/>
            <person name="Koboldt D.C."/>
            <person name="Staisch J.E."/>
            <person name="Chamberlin H.M."/>
            <person name="Gupta B.P."/>
            <person name="Miller R.D."/>
            <person name="Baird S.E."/>
            <person name="Haag E.S."/>
        </authorList>
    </citation>
    <scope>NUCLEOTIDE SEQUENCE [LARGE SCALE GENOMIC DNA]</scope>
    <source>
        <strain evidence="3 4">AF16</strain>
    </source>
</reference>
<dbReference type="Gene3D" id="2.60.210.10">
    <property type="entry name" value="Apoptosis, Tumor Necrosis Factor Receptor Associated Protein 2, Chain A"/>
    <property type="match status" value="2"/>
</dbReference>
<dbReference type="InterPro" id="IPR011333">
    <property type="entry name" value="SKP1/BTB/POZ_sf"/>
</dbReference>
<dbReference type="SMART" id="SM00061">
    <property type="entry name" value="MATH"/>
    <property type="match status" value="2"/>
</dbReference>
<dbReference type="HOGENOM" id="CLU_411175_0_0_1"/>
<evidence type="ECO:0000313" key="5">
    <source>
        <dbReference type="WormBase" id="CBG10279"/>
    </source>
</evidence>
<evidence type="ECO:0000259" key="1">
    <source>
        <dbReference type="PROSITE" id="PS50097"/>
    </source>
</evidence>